<proteinExistence type="inferred from homology"/>
<comment type="caution">
    <text evidence="4">The sequence shown here is derived from an EMBL/GenBank/DDBJ whole genome shotgun (WGS) entry which is preliminary data.</text>
</comment>
<dbReference type="EMBL" id="AUBJ02000001">
    <property type="protein sequence ID" value="MCP2332569.1"/>
    <property type="molecule type" value="Genomic_DNA"/>
</dbReference>
<dbReference type="InterPro" id="IPR013538">
    <property type="entry name" value="ASHA1/2-like_C"/>
</dbReference>
<gene>
    <name evidence="4" type="ORF">G443_002839</name>
</gene>
<evidence type="ECO:0000313" key="4">
    <source>
        <dbReference type="EMBL" id="MCP2332569.1"/>
    </source>
</evidence>
<dbReference type="InterPro" id="IPR023393">
    <property type="entry name" value="START-like_dom_sf"/>
</dbReference>
<feature type="domain" description="Activator of Hsp90 ATPase homologue 1/2-like C-terminal" evidence="3">
    <location>
        <begin position="25"/>
        <end position="128"/>
    </location>
</feature>
<feature type="compositionally biased region" description="Basic and acidic residues" evidence="2">
    <location>
        <begin position="1"/>
        <end position="18"/>
    </location>
</feature>
<keyword evidence="5" id="KW-1185">Reference proteome</keyword>
<protein>
    <submittedName>
        <fullName evidence="4">Conserved protein YndB, AHSA1/START domain</fullName>
    </submittedName>
</protein>
<evidence type="ECO:0000256" key="1">
    <source>
        <dbReference type="ARBA" id="ARBA00006817"/>
    </source>
</evidence>
<feature type="region of interest" description="Disordered" evidence="2">
    <location>
        <begin position="1"/>
        <end position="20"/>
    </location>
</feature>
<dbReference type="RefSeq" id="WP_081715218.1">
    <property type="nucleotide sequence ID" value="NZ_AUBJ02000001.1"/>
</dbReference>
<reference evidence="4 5" key="1">
    <citation type="submission" date="2022-06" db="EMBL/GenBank/DDBJ databases">
        <title>Genomic Encyclopedia of Type Strains, Phase I: the one thousand microbial genomes (KMG-I) project.</title>
        <authorList>
            <person name="Kyrpides N."/>
        </authorList>
    </citation>
    <scope>NUCLEOTIDE SEQUENCE [LARGE SCALE GENOMIC DNA]</scope>
    <source>
        <strain evidence="4 5">DSM 43889</strain>
    </source>
</reference>
<dbReference type="Proteomes" id="UP000791080">
    <property type="component" value="Unassembled WGS sequence"/>
</dbReference>
<sequence>MEREHRGTSGARVDEGSVRQEVVLDVPPPRAWRLVTRPDHPRVWYAFDGAALDGRAGGLVEYRRREHGGYLGVVEEFDPPTLLRYRCSTLPERPPQPGGLATVTVRLEARSPTSTLVRVVESGLTALEVSPEDRRQYRTATAMGWAGGLALLVGPAASAADRDP</sequence>
<evidence type="ECO:0000259" key="3">
    <source>
        <dbReference type="Pfam" id="PF08327"/>
    </source>
</evidence>
<name>A0ABT1JJU7_ACTCY</name>
<comment type="similarity">
    <text evidence="1">Belongs to the AHA1 family.</text>
</comment>
<dbReference type="CDD" id="cd07814">
    <property type="entry name" value="SRPBCC_CalC_Aha1-like"/>
    <property type="match status" value="1"/>
</dbReference>
<dbReference type="Pfam" id="PF08327">
    <property type="entry name" value="AHSA1"/>
    <property type="match status" value="1"/>
</dbReference>
<dbReference type="SUPFAM" id="SSF55961">
    <property type="entry name" value="Bet v1-like"/>
    <property type="match status" value="1"/>
</dbReference>
<organism evidence="4 5">
    <name type="scientific">Actinoalloteichus caeruleus DSM 43889</name>
    <dbReference type="NCBI Taxonomy" id="1120930"/>
    <lineage>
        <taxon>Bacteria</taxon>
        <taxon>Bacillati</taxon>
        <taxon>Actinomycetota</taxon>
        <taxon>Actinomycetes</taxon>
        <taxon>Pseudonocardiales</taxon>
        <taxon>Pseudonocardiaceae</taxon>
        <taxon>Actinoalloteichus</taxon>
        <taxon>Actinoalloteichus cyanogriseus</taxon>
    </lineage>
</organism>
<dbReference type="Gene3D" id="3.30.530.20">
    <property type="match status" value="1"/>
</dbReference>
<accession>A0ABT1JJU7</accession>
<evidence type="ECO:0000256" key="2">
    <source>
        <dbReference type="SAM" id="MobiDB-lite"/>
    </source>
</evidence>
<evidence type="ECO:0000313" key="5">
    <source>
        <dbReference type="Proteomes" id="UP000791080"/>
    </source>
</evidence>